<keyword evidence="2" id="KW-1185">Reference proteome</keyword>
<organism evidence="1 2">
    <name type="scientific">Ulvibacter litoralis</name>
    <dbReference type="NCBI Taxonomy" id="227084"/>
    <lineage>
        <taxon>Bacteria</taxon>
        <taxon>Pseudomonadati</taxon>
        <taxon>Bacteroidota</taxon>
        <taxon>Flavobacteriia</taxon>
        <taxon>Flavobacteriales</taxon>
        <taxon>Flavobacteriaceae</taxon>
        <taxon>Ulvibacter</taxon>
    </lineage>
</organism>
<sequence>MRNIILFIAFLSLSDCFSQDLELRATPFIKSKIIYKDSTSEKGFLKFASSIFSPRLKKEEGGKSRKINYKLIDKIITNPETENERVFQYLYHNQSKFRVFVELIYSDVLSIYASLGNNLNLFYSDFNRQSAREIMNRLRIGRESGLSESRVKLVDTLQLPNKKIKVLPLGYAYFYHIGSLDYSAMKVKPRYYLLKEGTTKLYLAESNERFLIKAAELISDCTLIINELEQQNIDLEDLPRFIEYYKNICLENSSDEN</sequence>
<accession>A0A1G7JVI0</accession>
<dbReference type="Proteomes" id="UP000199321">
    <property type="component" value="Unassembled WGS sequence"/>
</dbReference>
<dbReference type="EMBL" id="FNBA01000030">
    <property type="protein sequence ID" value="SDF28489.1"/>
    <property type="molecule type" value="Genomic_DNA"/>
</dbReference>
<proteinExistence type="predicted"/>
<protein>
    <submittedName>
        <fullName evidence="1">Uncharacterized protein</fullName>
    </submittedName>
</protein>
<dbReference type="OrthoDB" id="1437775at2"/>
<evidence type="ECO:0000313" key="2">
    <source>
        <dbReference type="Proteomes" id="UP000199321"/>
    </source>
</evidence>
<gene>
    <name evidence="1" type="ORF">SAMN05421855_1301</name>
</gene>
<dbReference type="RefSeq" id="WP_093145545.1">
    <property type="nucleotide sequence ID" value="NZ_BMWO01000054.1"/>
</dbReference>
<dbReference type="AlphaFoldDB" id="A0A1G7JVI0"/>
<evidence type="ECO:0000313" key="1">
    <source>
        <dbReference type="EMBL" id="SDF28489.1"/>
    </source>
</evidence>
<reference evidence="1 2" key="1">
    <citation type="submission" date="2016-10" db="EMBL/GenBank/DDBJ databases">
        <authorList>
            <person name="de Groot N.N."/>
        </authorList>
    </citation>
    <scope>NUCLEOTIDE SEQUENCE [LARGE SCALE GENOMIC DNA]</scope>
    <source>
        <strain evidence="1 2">DSM 16195</strain>
    </source>
</reference>
<name>A0A1G7JVI0_9FLAO</name>